<comment type="caution">
    <text evidence="1">The sequence shown here is derived from an EMBL/GenBank/DDBJ whole genome shotgun (WGS) entry which is preliminary data.</text>
</comment>
<dbReference type="VEuPathDB" id="TriTrypDB:C3747_63g143"/>
<dbReference type="VEuPathDB" id="TriTrypDB:TcG_01370"/>
<reference evidence="1 2" key="1">
    <citation type="journal article" date="2018" name="Microb. Genom.">
        <title>Expanding an expanded genome: long-read sequencing of Trypanosoma cruzi.</title>
        <authorList>
            <person name="Berna L."/>
            <person name="Rodriguez M."/>
            <person name="Chiribao M.L."/>
            <person name="Parodi-Talice A."/>
            <person name="Pita S."/>
            <person name="Rijo G."/>
            <person name="Alvarez-Valin F."/>
            <person name="Robello C."/>
        </authorList>
    </citation>
    <scope>NUCLEOTIDE SEQUENCE [LARGE SCALE GENOMIC DNA]</scope>
    <source>
        <strain evidence="1 2">Dm28c</strain>
    </source>
</reference>
<dbReference type="EMBL" id="PRFA01000007">
    <property type="protein sequence ID" value="PWV00109.1"/>
    <property type="molecule type" value="Genomic_DNA"/>
</dbReference>
<dbReference type="OrthoDB" id="240713at2759"/>
<dbReference type="Proteomes" id="UP000246121">
    <property type="component" value="Unassembled WGS sequence"/>
</dbReference>
<dbReference type="VEuPathDB" id="TriTrypDB:TcCLB.506405.60"/>
<evidence type="ECO:0000313" key="2">
    <source>
        <dbReference type="Proteomes" id="UP000246121"/>
    </source>
</evidence>
<dbReference type="VEuPathDB" id="TriTrypDB:BCY84_20552"/>
<dbReference type="VEuPathDB" id="TriTrypDB:ECC02_002604"/>
<evidence type="ECO:0000313" key="1">
    <source>
        <dbReference type="EMBL" id="PWV00109.1"/>
    </source>
</evidence>
<accession>A0A2V2VXZ5</accession>
<gene>
    <name evidence="1" type="ORF">C4B63_7g355</name>
</gene>
<sequence>MRSRRWGPTSTKDCSFLEPLNPNAQSGDMTTKVLLGRETLATSKRDAFLSSQVSAEASLRGESTTPVALLFFERMQELLSLLRRYMKRWRRFAHEHNILVSLEGIQRGAVIKQFLRMFYKWFLFASRSAAVRNMEHSLIKEASLRLASRYLKLWRMAVELRQKRSRQIHVLRGIRYGAERSLARRQYLRWRAAARRKVELHRRLAVLSESRTIHLAHFFFVTWMRWRQRNFYTTQLWLIKYAAFRSLARCTLQRWSLLISRRIVARDMERCSLERFVGGFLLRWRRYAHTCKSLRRIGHKAYWRVARRAFGKWKMWLVRIVVTLQLEKRNTVLLLQVYFFRWLMFYRVHRLDYNAFLSSLSL</sequence>
<evidence type="ECO:0008006" key="3">
    <source>
        <dbReference type="Google" id="ProtNLM"/>
    </source>
</evidence>
<proteinExistence type="predicted"/>
<dbReference type="VEuPathDB" id="TriTrypDB:Tc_MARK_2502"/>
<dbReference type="VEuPathDB" id="TriTrypDB:C4B63_7g355"/>
<dbReference type="VEuPathDB" id="TriTrypDB:TcCL_ESM05354"/>
<dbReference type="VEuPathDB" id="TriTrypDB:TcCLB.503929.70"/>
<dbReference type="VEuPathDB" id="TriTrypDB:TcBrA4_0125220"/>
<organism evidence="1 2">
    <name type="scientific">Trypanosoma cruzi</name>
    <dbReference type="NCBI Taxonomy" id="5693"/>
    <lineage>
        <taxon>Eukaryota</taxon>
        <taxon>Discoba</taxon>
        <taxon>Euglenozoa</taxon>
        <taxon>Kinetoplastea</taxon>
        <taxon>Metakinetoplastina</taxon>
        <taxon>Trypanosomatida</taxon>
        <taxon>Trypanosomatidae</taxon>
        <taxon>Trypanosoma</taxon>
        <taxon>Schizotrypanum</taxon>
    </lineage>
</organism>
<dbReference type="AlphaFoldDB" id="A0A2V2VXZ5"/>
<protein>
    <recommendedName>
        <fullName evidence="3">Sfi1 spindle body domain-containing protein</fullName>
    </recommendedName>
</protein>
<name>A0A2V2VXZ5_TRYCR</name>